<keyword evidence="4 22" id="KW-0132">Cell division</keyword>
<feature type="transmembrane region" description="Helical" evidence="21">
    <location>
        <begin position="270"/>
        <end position="296"/>
    </location>
</feature>
<evidence type="ECO:0000256" key="15">
    <source>
        <dbReference type="ARBA" id="ARBA00033270"/>
    </source>
</evidence>
<name>L7VVU9_9BACT</name>
<dbReference type="PANTHER" id="PTHR30474">
    <property type="entry name" value="CELL CYCLE PROTEIN"/>
    <property type="match status" value="1"/>
</dbReference>
<evidence type="ECO:0000256" key="8">
    <source>
        <dbReference type="ARBA" id="ARBA00022960"/>
    </source>
</evidence>
<dbReference type="GO" id="GO:0005886">
    <property type="term" value="C:plasma membrane"/>
    <property type="evidence" value="ECO:0007669"/>
    <property type="project" value="UniProtKB-SubCell"/>
</dbReference>
<evidence type="ECO:0000256" key="13">
    <source>
        <dbReference type="ARBA" id="ARBA00023316"/>
    </source>
</evidence>
<protein>
    <recommendedName>
        <fullName evidence="17">Probable peptidoglycan glycosyltransferase FtsW</fullName>
        <ecNumber evidence="19">2.4.99.28</ecNumber>
    </recommendedName>
    <alternativeName>
        <fullName evidence="18">Cell division protein FtsW</fullName>
    </alternativeName>
    <alternativeName>
        <fullName evidence="15">Cell wall polymerase</fullName>
    </alternativeName>
    <alternativeName>
        <fullName evidence="14">Peptidoglycan polymerase</fullName>
    </alternativeName>
</protein>
<dbReference type="GO" id="GO:0051301">
    <property type="term" value="P:cell division"/>
    <property type="evidence" value="ECO:0007669"/>
    <property type="project" value="UniProtKB-KW"/>
</dbReference>
<dbReference type="AlphaFoldDB" id="L7VVU9"/>
<comment type="pathway">
    <text evidence="2">Cell wall biogenesis; peptidoglycan biosynthesis.</text>
</comment>
<evidence type="ECO:0000256" key="10">
    <source>
        <dbReference type="ARBA" id="ARBA00022989"/>
    </source>
</evidence>
<keyword evidence="10 21" id="KW-1133">Transmembrane helix</keyword>
<evidence type="ECO:0000256" key="6">
    <source>
        <dbReference type="ARBA" id="ARBA00022679"/>
    </source>
</evidence>
<dbReference type="PANTHER" id="PTHR30474:SF2">
    <property type="entry name" value="PEPTIDOGLYCAN GLYCOSYLTRANSFERASE FTSW-RELATED"/>
    <property type="match status" value="1"/>
</dbReference>
<organism evidence="22">
    <name type="scientific">uncultured bacterium A1Q1_fos_1070</name>
    <dbReference type="NCBI Taxonomy" id="1256541"/>
    <lineage>
        <taxon>Bacteria</taxon>
        <taxon>environmental samples</taxon>
    </lineage>
</organism>
<feature type="transmembrane region" description="Helical" evidence="21">
    <location>
        <begin position="143"/>
        <end position="165"/>
    </location>
</feature>
<evidence type="ECO:0000256" key="3">
    <source>
        <dbReference type="ARBA" id="ARBA00022475"/>
    </source>
</evidence>
<feature type="transmembrane region" description="Helical" evidence="21">
    <location>
        <begin position="20"/>
        <end position="42"/>
    </location>
</feature>
<evidence type="ECO:0000256" key="17">
    <source>
        <dbReference type="ARBA" id="ARBA00041185"/>
    </source>
</evidence>
<keyword evidence="7 21" id="KW-0812">Transmembrane</keyword>
<dbReference type="EMBL" id="JX649872">
    <property type="protein sequence ID" value="AGC71441.1"/>
    <property type="molecule type" value="Genomic_DNA"/>
</dbReference>
<feature type="transmembrane region" description="Helical" evidence="21">
    <location>
        <begin position="170"/>
        <end position="187"/>
    </location>
</feature>
<keyword evidence="13" id="KW-0961">Cell wall biogenesis/degradation</keyword>
<proteinExistence type="inferred from homology"/>
<keyword evidence="11 21" id="KW-0472">Membrane</keyword>
<evidence type="ECO:0000256" key="2">
    <source>
        <dbReference type="ARBA" id="ARBA00004752"/>
    </source>
</evidence>
<feature type="transmembrane region" description="Helical" evidence="21">
    <location>
        <begin position="232"/>
        <end position="250"/>
    </location>
</feature>
<dbReference type="GO" id="GO:0008955">
    <property type="term" value="F:peptidoglycan glycosyltransferase activity"/>
    <property type="evidence" value="ECO:0007669"/>
    <property type="project" value="UniProtKB-EC"/>
</dbReference>
<dbReference type="GO" id="GO:0032153">
    <property type="term" value="C:cell division site"/>
    <property type="evidence" value="ECO:0007669"/>
    <property type="project" value="TreeGrafter"/>
</dbReference>
<evidence type="ECO:0000256" key="4">
    <source>
        <dbReference type="ARBA" id="ARBA00022618"/>
    </source>
</evidence>
<keyword evidence="12" id="KW-0131">Cell cycle</keyword>
<evidence type="ECO:0000256" key="20">
    <source>
        <dbReference type="ARBA" id="ARBA00049902"/>
    </source>
</evidence>
<dbReference type="InterPro" id="IPR001182">
    <property type="entry name" value="FtsW/RodA"/>
</dbReference>
<feature type="transmembrane region" description="Helical" evidence="21">
    <location>
        <begin position="113"/>
        <end position="137"/>
    </location>
</feature>
<evidence type="ECO:0000256" key="16">
    <source>
        <dbReference type="ARBA" id="ARBA00038053"/>
    </source>
</evidence>
<evidence type="ECO:0000256" key="14">
    <source>
        <dbReference type="ARBA" id="ARBA00032370"/>
    </source>
</evidence>
<dbReference type="GO" id="GO:0008360">
    <property type="term" value="P:regulation of cell shape"/>
    <property type="evidence" value="ECO:0007669"/>
    <property type="project" value="UniProtKB-KW"/>
</dbReference>
<dbReference type="Pfam" id="PF01098">
    <property type="entry name" value="FTSW_RODA_SPOVE"/>
    <property type="match status" value="1"/>
</dbReference>
<keyword evidence="9" id="KW-0573">Peptidoglycan synthesis</keyword>
<comment type="catalytic activity">
    <reaction evidence="20">
        <text>[GlcNAc-(1-&gt;4)-Mur2Ac(oyl-L-Ala-gamma-D-Glu-L-Lys-D-Ala-D-Ala)](n)-di-trans,octa-cis-undecaprenyl diphosphate + beta-D-GlcNAc-(1-&gt;4)-Mur2Ac(oyl-L-Ala-gamma-D-Glu-L-Lys-D-Ala-D-Ala)-di-trans,octa-cis-undecaprenyl diphosphate = [GlcNAc-(1-&gt;4)-Mur2Ac(oyl-L-Ala-gamma-D-Glu-L-Lys-D-Ala-D-Ala)](n+1)-di-trans,octa-cis-undecaprenyl diphosphate + di-trans,octa-cis-undecaprenyl diphosphate + H(+)</text>
        <dbReference type="Rhea" id="RHEA:23708"/>
        <dbReference type="Rhea" id="RHEA-COMP:9602"/>
        <dbReference type="Rhea" id="RHEA-COMP:9603"/>
        <dbReference type="ChEBI" id="CHEBI:15378"/>
        <dbReference type="ChEBI" id="CHEBI:58405"/>
        <dbReference type="ChEBI" id="CHEBI:60033"/>
        <dbReference type="ChEBI" id="CHEBI:78435"/>
        <dbReference type="EC" id="2.4.99.28"/>
    </reaction>
</comment>
<evidence type="ECO:0000313" key="22">
    <source>
        <dbReference type="EMBL" id="AGC71441.1"/>
    </source>
</evidence>
<evidence type="ECO:0000256" key="9">
    <source>
        <dbReference type="ARBA" id="ARBA00022984"/>
    </source>
</evidence>
<dbReference type="InterPro" id="IPR013437">
    <property type="entry name" value="FtsW"/>
</dbReference>
<evidence type="ECO:0000256" key="5">
    <source>
        <dbReference type="ARBA" id="ARBA00022676"/>
    </source>
</evidence>
<evidence type="ECO:0000256" key="21">
    <source>
        <dbReference type="SAM" id="Phobius"/>
    </source>
</evidence>
<keyword evidence="3" id="KW-1003">Cell membrane</keyword>
<feature type="transmembrane region" description="Helical" evidence="21">
    <location>
        <begin position="193"/>
        <end position="211"/>
    </location>
</feature>
<dbReference type="GO" id="GO:0015648">
    <property type="term" value="F:lipid-linked peptidoglycan transporter activity"/>
    <property type="evidence" value="ECO:0007669"/>
    <property type="project" value="TreeGrafter"/>
</dbReference>
<dbReference type="EC" id="2.4.99.28" evidence="19"/>
<accession>L7VVU9</accession>
<keyword evidence="8" id="KW-0133">Cell shape</keyword>
<evidence type="ECO:0000256" key="1">
    <source>
        <dbReference type="ARBA" id="ARBA00004651"/>
    </source>
</evidence>
<evidence type="ECO:0000256" key="18">
    <source>
        <dbReference type="ARBA" id="ARBA00041418"/>
    </source>
</evidence>
<comment type="similarity">
    <text evidence="16">Belongs to the SEDS family. FtsW subfamily.</text>
</comment>
<dbReference type="NCBIfam" id="TIGR02614">
    <property type="entry name" value="ftsW"/>
    <property type="match status" value="1"/>
</dbReference>
<comment type="subcellular location">
    <subcellularLocation>
        <location evidence="1">Cell membrane</location>
        <topology evidence="1">Multi-pass membrane protein</topology>
    </subcellularLocation>
</comment>
<feature type="transmembrane region" description="Helical" evidence="21">
    <location>
        <begin position="345"/>
        <end position="366"/>
    </location>
</feature>
<feature type="transmembrane region" description="Helical" evidence="21">
    <location>
        <begin position="54"/>
        <end position="76"/>
    </location>
</feature>
<dbReference type="GO" id="GO:0071555">
    <property type="term" value="P:cell wall organization"/>
    <property type="evidence" value="ECO:0007669"/>
    <property type="project" value="UniProtKB-KW"/>
</dbReference>
<feature type="transmembrane region" description="Helical" evidence="21">
    <location>
        <begin position="308"/>
        <end position="333"/>
    </location>
</feature>
<reference evidence="22" key="1">
    <citation type="submission" date="2012-09" db="EMBL/GenBank/DDBJ databases">
        <title>Metagenomic Characterization of a Microbial Community in Wastewater Detects High Levels of Antibiotic Resistance.</title>
        <authorList>
            <person name="Abrams M."/>
            <person name="Caldwell A."/>
            <person name="Vandaei E."/>
            <person name="Lee W."/>
            <person name="Perrott J."/>
            <person name="Khan S.Y."/>
            <person name="Ta J."/>
            <person name="Romero D."/>
            <person name="Nguyen V."/>
            <person name="Pourmand N."/>
            <person name="Ouverney C.C."/>
        </authorList>
    </citation>
    <scope>NUCLEOTIDE SEQUENCE</scope>
</reference>
<evidence type="ECO:0000256" key="12">
    <source>
        <dbReference type="ARBA" id="ARBA00023306"/>
    </source>
</evidence>
<keyword evidence="5" id="KW-0328">Glycosyltransferase</keyword>
<evidence type="ECO:0000256" key="11">
    <source>
        <dbReference type="ARBA" id="ARBA00023136"/>
    </source>
</evidence>
<keyword evidence="6" id="KW-0808">Transferase</keyword>
<feature type="transmembrane region" description="Helical" evidence="21">
    <location>
        <begin position="82"/>
        <end position="101"/>
    </location>
</feature>
<sequence>MKTESTILPAPSSHRADPVLFTVVLVLVGLGLVMVYSSSAVLAQQKMNDSRYFLVRDLIWVVIGLVGMALTMRIDYSLYRRLAYPILGIATLLLGSVLVIGSRVNGARRWFHFGPLSFQPAELAKVALIVFLAHILAKKADKVRHFLLGFLPPLVVCGIFAGLLLKQPDLGTAMIVGGTTITMLFVAGTRVSYLAGAGLFALPIVYNAIVGTPWRLRRILAFLDPWQFRDTFGYQMAASLIAVGSGGLTGQGLGDSRQKLLFLPEAHTDYILAIIGEELGFLGVGFVIAMYVLLVLRGCSIAARARDAFGMYISVGVTAMFGLQAAFNIGVVLGALPTKGLTLPFLSFGGSTLVIDLCAIGMLLNISRCEPAPVEKRSKKGSWKRFWPVRRNRRRVADRLSGARA</sequence>
<evidence type="ECO:0000256" key="19">
    <source>
        <dbReference type="ARBA" id="ARBA00044770"/>
    </source>
</evidence>
<dbReference type="GO" id="GO:0009252">
    <property type="term" value="P:peptidoglycan biosynthetic process"/>
    <property type="evidence" value="ECO:0007669"/>
    <property type="project" value="UniProtKB-KW"/>
</dbReference>
<evidence type="ECO:0000256" key="7">
    <source>
        <dbReference type="ARBA" id="ARBA00022692"/>
    </source>
</evidence>